<feature type="active site" evidence="13">
    <location>
        <position position="15"/>
    </location>
</feature>
<dbReference type="Pfam" id="PF07478">
    <property type="entry name" value="Dala_Dala_lig_C"/>
    <property type="match status" value="1"/>
</dbReference>
<dbReference type="InterPro" id="IPR011761">
    <property type="entry name" value="ATP-grasp"/>
</dbReference>
<dbReference type="InterPro" id="IPR000291">
    <property type="entry name" value="D-Ala_lig_Van_CS"/>
</dbReference>
<evidence type="ECO:0000256" key="5">
    <source>
        <dbReference type="ARBA" id="ARBA00022741"/>
    </source>
</evidence>
<feature type="binding site" evidence="14">
    <location>
        <position position="329"/>
    </location>
    <ligand>
        <name>Mg(2+)</name>
        <dbReference type="ChEBI" id="CHEBI:18420"/>
        <label>2</label>
    </ligand>
</feature>
<feature type="active site" evidence="13">
    <location>
        <position position="194"/>
    </location>
</feature>
<evidence type="ECO:0000256" key="1">
    <source>
        <dbReference type="ARBA" id="ARBA00001936"/>
    </source>
</evidence>
<accession>A0A0H5SIL3</accession>
<evidence type="ECO:0000256" key="4">
    <source>
        <dbReference type="ARBA" id="ARBA00022723"/>
    </source>
</evidence>
<evidence type="ECO:0000256" key="3">
    <source>
        <dbReference type="ARBA" id="ARBA00022598"/>
    </source>
</evidence>
<feature type="binding site" evidence="14">
    <location>
        <position position="331"/>
    </location>
    <ligand>
        <name>Mg(2+)</name>
        <dbReference type="ChEBI" id="CHEBI:18420"/>
        <label>2</label>
    </ligand>
</feature>
<dbReference type="AlphaFoldDB" id="A0A0H5SIL3"/>
<dbReference type="SUPFAM" id="SSF52440">
    <property type="entry name" value="PreATP-grasp domain"/>
    <property type="match status" value="1"/>
</dbReference>
<comment type="pathway">
    <text evidence="12">Cell wall biogenesis; peptidoglycan biosynthesis.</text>
</comment>
<evidence type="ECO:0000256" key="6">
    <source>
        <dbReference type="ARBA" id="ARBA00022840"/>
    </source>
</evidence>
<dbReference type="EC" id="6.3.2.4" evidence="12"/>
<dbReference type="NCBIfam" id="NF002528">
    <property type="entry name" value="PRK01966.1-4"/>
    <property type="match status" value="1"/>
</dbReference>
<feature type="binding site" evidence="14">
    <location>
        <position position="329"/>
    </location>
    <ligand>
        <name>Mg(2+)</name>
        <dbReference type="ChEBI" id="CHEBI:18420"/>
        <label>1</label>
    </ligand>
</feature>
<dbReference type="GO" id="GO:0009252">
    <property type="term" value="P:peptidoglycan biosynthetic process"/>
    <property type="evidence" value="ECO:0007669"/>
    <property type="project" value="UniProtKB-UniRule"/>
</dbReference>
<dbReference type="Gene3D" id="3.40.50.20">
    <property type="match status" value="1"/>
</dbReference>
<dbReference type="SUPFAM" id="SSF56059">
    <property type="entry name" value="Glutathione synthetase ATP-binding domain-like"/>
    <property type="match status" value="1"/>
</dbReference>
<feature type="active site" evidence="13">
    <location>
        <position position="336"/>
    </location>
</feature>
<feature type="domain" description="ATP-grasp" evidence="16">
    <location>
        <begin position="146"/>
        <end position="358"/>
    </location>
</feature>
<proteinExistence type="inferred from homology"/>
<dbReference type="PROSITE" id="PS00844">
    <property type="entry name" value="DALA_DALA_LIGASE_2"/>
    <property type="match status" value="1"/>
</dbReference>
<dbReference type="HAMAP" id="MF_00047">
    <property type="entry name" value="Dala_Dala_lig"/>
    <property type="match status" value="1"/>
</dbReference>
<evidence type="ECO:0000256" key="9">
    <source>
        <dbReference type="ARBA" id="ARBA00022984"/>
    </source>
</evidence>
<name>A0A0H5SIL3_HERHM</name>
<keyword evidence="18" id="KW-1185">Reference proteome</keyword>
<protein>
    <recommendedName>
        <fullName evidence="12">D-alanine--D-alanine ligase</fullName>
        <ecNumber evidence="12">6.3.2.4</ecNumber>
    </recommendedName>
    <alternativeName>
        <fullName evidence="12">D-Ala-D-Ala ligase</fullName>
    </alternativeName>
    <alternativeName>
        <fullName evidence="12">D-alanylalanine synthetase</fullName>
    </alternativeName>
</protein>
<comment type="cofactor">
    <cofactor evidence="1">
        <name>Mn(2+)</name>
        <dbReference type="ChEBI" id="CHEBI:29035"/>
    </cofactor>
</comment>
<evidence type="ECO:0000256" key="10">
    <source>
        <dbReference type="ARBA" id="ARBA00023211"/>
    </source>
</evidence>
<evidence type="ECO:0000256" key="7">
    <source>
        <dbReference type="ARBA" id="ARBA00022842"/>
    </source>
</evidence>
<keyword evidence="8 12" id="KW-0133">Cell shape</keyword>
<dbReference type="PROSITE" id="PS50975">
    <property type="entry name" value="ATP_GRASP"/>
    <property type="match status" value="1"/>
</dbReference>
<comment type="function">
    <text evidence="12">Cell wall formation.</text>
</comment>
<feature type="binding site" evidence="14">
    <location>
        <position position="315"/>
    </location>
    <ligand>
        <name>Mg(2+)</name>
        <dbReference type="ChEBI" id="CHEBI:18420"/>
        <label>1</label>
    </ligand>
</feature>
<dbReference type="UniPathway" id="UPA00219"/>
<dbReference type="GO" id="GO:0071555">
    <property type="term" value="P:cell wall organization"/>
    <property type="evidence" value="ECO:0007669"/>
    <property type="project" value="UniProtKB-KW"/>
</dbReference>
<dbReference type="PANTHER" id="PTHR23132">
    <property type="entry name" value="D-ALANINE--D-ALANINE LIGASE"/>
    <property type="match status" value="1"/>
</dbReference>
<dbReference type="PIRSF" id="PIRSF039102">
    <property type="entry name" value="Ddl/VanB"/>
    <property type="match status" value="1"/>
</dbReference>
<dbReference type="InterPro" id="IPR013815">
    <property type="entry name" value="ATP_grasp_subdomain_1"/>
</dbReference>
<keyword evidence="12" id="KW-0963">Cytoplasm</keyword>
<keyword evidence="6 15" id="KW-0067">ATP-binding</keyword>
<dbReference type="InterPro" id="IPR005905">
    <property type="entry name" value="D_ala_D_ala"/>
</dbReference>
<comment type="subcellular location">
    <subcellularLocation>
        <location evidence="12">Cytoplasm</location>
    </subcellularLocation>
</comment>
<keyword evidence="10 14" id="KW-0464">Manganese</keyword>
<comment type="catalytic activity">
    <reaction evidence="12">
        <text>2 D-alanine + ATP = D-alanyl-D-alanine + ADP + phosphate + H(+)</text>
        <dbReference type="Rhea" id="RHEA:11224"/>
        <dbReference type="ChEBI" id="CHEBI:15378"/>
        <dbReference type="ChEBI" id="CHEBI:30616"/>
        <dbReference type="ChEBI" id="CHEBI:43474"/>
        <dbReference type="ChEBI" id="CHEBI:57416"/>
        <dbReference type="ChEBI" id="CHEBI:57822"/>
        <dbReference type="ChEBI" id="CHEBI:456216"/>
        <dbReference type="EC" id="6.3.2.4"/>
    </reaction>
</comment>
<sequence>MKIKVAVMFGGKSVEHEVSVISGIQAIANMDKDKYDIIPVYITKQNEMYIGDAVGDIEAYKNIDNLLKNSRRVIMVSDKGQVKLISYPMKLFKKPEEIIIDVAFPIVHGTNVEDGTLQGYLKTLGIPFVGCDVTASAIGMDKYYMKAILKDCGIPVLDCLTFTTGDYKNIDKIIEDIENAFSYPVIVKPVNLGSSVGIKMANNKDELISAIDDAFLYANKILVEHGIKNLREINCAVLGDFNEAIASECEEPLRNSDILSYEDKYLSNAKGGSKGMASVSRKIPAELSEEMREKIRSMAVKAFKHLGCNGVARIDFIIDKDTGNLYFNEINTIPGSLAFYLWEPVGIPYKELLSRLIELALKRKREEENITFSFDTNILNMSSFGGLKGAKNGK</sequence>
<dbReference type="GO" id="GO:0008360">
    <property type="term" value="P:regulation of cell shape"/>
    <property type="evidence" value="ECO:0007669"/>
    <property type="project" value="UniProtKB-KW"/>
</dbReference>
<dbReference type="GO" id="GO:0008716">
    <property type="term" value="F:D-alanine-D-alanine ligase activity"/>
    <property type="evidence" value="ECO:0007669"/>
    <property type="project" value="UniProtKB-UniRule"/>
</dbReference>
<comment type="similarity">
    <text evidence="2 12">Belongs to the D-alanine--D-alanine ligase family.</text>
</comment>
<evidence type="ECO:0000256" key="8">
    <source>
        <dbReference type="ARBA" id="ARBA00022960"/>
    </source>
</evidence>
<evidence type="ECO:0000313" key="18">
    <source>
        <dbReference type="Proteomes" id="UP000236497"/>
    </source>
</evidence>
<evidence type="ECO:0000256" key="2">
    <source>
        <dbReference type="ARBA" id="ARBA00010871"/>
    </source>
</evidence>
<keyword evidence="7 14" id="KW-0460">Magnesium</keyword>
<dbReference type="PANTHER" id="PTHR23132:SF25">
    <property type="entry name" value="D-ALANINE--D-ALANINE LIGASE A"/>
    <property type="match status" value="1"/>
</dbReference>
<evidence type="ECO:0000256" key="12">
    <source>
        <dbReference type="HAMAP-Rule" id="MF_00047"/>
    </source>
</evidence>
<evidence type="ECO:0000256" key="11">
    <source>
        <dbReference type="ARBA" id="ARBA00023316"/>
    </source>
</evidence>
<dbReference type="OrthoDB" id="9813261at2"/>
<evidence type="ECO:0000313" key="17">
    <source>
        <dbReference type="EMBL" id="CRZ35324.1"/>
    </source>
</evidence>
<gene>
    <name evidence="12 17" type="primary">ddl</name>
    <name evidence="17" type="ORF">HHT355_2126</name>
</gene>
<dbReference type="InterPro" id="IPR011127">
    <property type="entry name" value="Dala_Dala_lig_N"/>
</dbReference>
<dbReference type="Gene3D" id="3.30.1490.20">
    <property type="entry name" value="ATP-grasp fold, A domain"/>
    <property type="match status" value="1"/>
</dbReference>
<evidence type="ECO:0000256" key="15">
    <source>
        <dbReference type="PROSITE-ProRule" id="PRU00409"/>
    </source>
</evidence>
<dbReference type="InterPro" id="IPR016185">
    <property type="entry name" value="PreATP-grasp_dom_sf"/>
</dbReference>
<dbReference type="NCBIfam" id="TIGR01205">
    <property type="entry name" value="D_ala_D_alaTIGR"/>
    <property type="match status" value="1"/>
</dbReference>
<dbReference type="Gene3D" id="3.30.470.20">
    <property type="entry name" value="ATP-grasp fold, B domain"/>
    <property type="match status" value="1"/>
</dbReference>
<organism evidence="17 18">
    <name type="scientific">Herbinix hemicellulosilytica</name>
    <dbReference type="NCBI Taxonomy" id="1564487"/>
    <lineage>
        <taxon>Bacteria</taxon>
        <taxon>Bacillati</taxon>
        <taxon>Bacillota</taxon>
        <taxon>Clostridia</taxon>
        <taxon>Lachnospirales</taxon>
        <taxon>Lachnospiraceae</taxon>
        <taxon>Herbinix</taxon>
    </lineage>
</organism>
<reference evidence="17 18" key="1">
    <citation type="submission" date="2015-06" db="EMBL/GenBank/DDBJ databases">
        <authorList>
            <person name="Wibberg Daniel"/>
        </authorList>
    </citation>
    <scope>NUCLEOTIDE SEQUENCE [LARGE SCALE GENOMIC DNA]</scope>
    <source>
        <strain evidence="17 18">T3/55T</strain>
    </source>
</reference>
<dbReference type="RefSeq" id="WP_103203413.1">
    <property type="nucleotide sequence ID" value="NZ_CVTD020000024.1"/>
</dbReference>
<dbReference type="GO" id="GO:0005524">
    <property type="term" value="F:ATP binding"/>
    <property type="evidence" value="ECO:0007669"/>
    <property type="project" value="UniProtKB-UniRule"/>
</dbReference>
<dbReference type="GO" id="GO:0046872">
    <property type="term" value="F:metal ion binding"/>
    <property type="evidence" value="ECO:0007669"/>
    <property type="project" value="UniProtKB-KW"/>
</dbReference>
<keyword evidence="4 14" id="KW-0479">Metal-binding</keyword>
<dbReference type="GO" id="GO:0005829">
    <property type="term" value="C:cytosol"/>
    <property type="evidence" value="ECO:0007669"/>
    <property type="project" value="TreeGrafter"/>
</dbReference>
<keyword evidence="9 12" id="KW-0573">Peptidoglycan synthesis</keyword>
<keyword evidence="3 12" id="KW-0436">Ligase</keyword>
<keyword evidence="11 12" id="KW-0961">Cell wall biogenesis/degradation</keyword>
<dbReference type="Proteomes" id="UP000236497">
    <property type="component" value="Unassembled WGS sequence"/>
</dbReference>
<evidence type="ECO:0000259" key="16">
    <source>
        <dbReference type="PROSITE" id="PS50975"/>
    </source>
</evidence>
<dbReference type="InterPro" id="IPR011095">
    <property type="entry name" value="Dala_Dala_lig_C"/>
</dbReference>
<evidence type="ECO:0000256" key="13">
    <source>
        <dbReference type="PIRSR" id="PIRSR039102-1"/>
    </source>
</evidence>
<comment type="cofactor">
    <cofactor evidence="14">
        <name>Mg(2+)</name>
        <dbReference type="ChEBI" id="CHEBI:18420"/>
    </cofactor>
    <cofactor evidence="14">
        <name>Mn(2+)</name>
        <dbReference type="ChEBI" id="CHEBI:29035"/>
    </cofactor>
    <text evidence="14">Binds 2 magnesium or manganese ions per subunit.</text>
</comment>
<evidence type="ECO:0000256" key="14">
    <source>
        <dbReference type="PIRSR" id="PIRSR039102-3"/>
    </source>
</evidence>
<dbReference type="EMBL" id="CVTD020000024">
    <property type="protein sequence ID" value="CRZ35324.1"/>
    <property type="molecule type" value="Genomic_DNA"/>
</dbReference>
<dbReference type="Pfam" id="PF01820">
    <property type="entry name" value="Dala_Dala_lig_N"/>
    <property type="match status" value="1"/>
</dbReference>
<keyword evidence="5 15" id="KW-0547">Nucleotide-binding</keyword>